<keyword evidence="13 16" id="KW-0472">Membrane</keyword>
<evidence type="ECO:0000256" key="4">
    <source>
        <dbReference type="ARBA" id="ARBA00021095"/>
    </source>
</evidence>
<dbReference type="PANTHER" id="PTHR11435">
    <property type="entry name" value="NADH UBIQUINONE OXIDOREDUCTASE SUBUNIT ND6"/>
    <property type="match status" value="1"/>
</dbReference>
<evidence type="ECO:0000256" key="14">
    <source>
        <dbReference type="ARBA" id="ARBA00031019"/>
    </source>
</evidence>
<keyword evidence="9" id="KW-0249">Electron transport</keyword>
<name>A0A650F2R3_9EUCA</name>
<evidence type="ECO:0000313" key="17">
    <source>
        <dbReference type="EMBL" id="QGT77215.1"/>
    </source>
</evidence>
<reference evidence="17" key="1">
    <citation type="journal article" date="2019" name="Mol. Phylogenet. Evol.">
        <title>Phylogenetic implications of mitogenome rearrangements in East Asian potamiscine freshwater crabs (Brachyura: Potamidae).</title>
        <authorList>
            <person name="Zhang Z."/>
            <person name="Xing Y."/>
            <person name="Cheng J."/>
            <person name="Pan D."/>
            <person name="Lv L."/>
            <person name="Cumberlidge N."/>
            <person name="Sun H."/>
        </authorList>
    </citation>
    <scope>NUCLEOTIDE SEQUENCE</scope>
</reference>
<evidence type="ECO:0000256" key="11">
    <source>
        <dbReference type="ARBA" id="ARBA00023027"/>
    </source>
</evidence>
<keyword evidence="11" id="KW-0520">NAD</keyword>
<evidence type="ECO:0000256" key="1">
    <source>
        <dbReference type="ARBA" id="ARBA00004225"/>
    </source>
</evidence>
<protein>
    <recommendedName>
        <fullName evidence="4">NADH-ubiquinone oxidoreductase chain 6</fullName>
        <ecNumber evidence="3">7.1.1.2</ecNumber>
    </recommendedName>
    <alternativeName>
        <fullName evidence="14">NADH dehydrogenase subunit 6</fullName>
    </alternativeName>
</protein>
<gene>
    <name evidence="17" type="primary">nad6</name>
</gene>
<keyword evidence="10 16" id="KW-1133">Transmembrane helix</keyword>
<evidence type="ECO:0000256" key="3">
    <source>
        <dbReference type="ARBA" id="ARBA00012944"/>
    </source>
</evidence>
<proteinExistence type="inferred from homology"/>
<dbReference type="GO" id="GO:0031966">
    <property type="term" value="C:mitochondrial membrane"/>
    <property type="evidence" value="ECO:0007669"/>
    <property type="project" value="UniProtKB-SubCell"/>
</dbReference>
<evidence type="ECO:0000256" key="15">
    <source>
        <dbReference type="ARBA" id="ARBA00049551"/>
    </source>
</evidence>
<dbReference type="PANTHER" id="PTHR11435:SF1">
    <property type="entry name" value="NADH-UBIQUINONE OXIDOREDUCTASE CHAIN 6"/>
    <property type="match status" value="1"/>
</dbReference>
<keyword evidence="12 17" id="KW-0496">Mitochondrion</keyword>
<dbReference type="EC" id="7.1.1.2" evidence="3"/>
<dbReference type="EMBL" id="MN737132">
    <property type="protein sequence ID" value="QGT77215.1"/>
    <property type="molecule type" value="Genomic_DNA"/>
</dbReference>
<comment type="similarity">
    <text evidence="2">Belongs to the complex I subunit 6 family.</text>
</comment>
<organism evidence="17">
    <name type="scientific">Tenuilapotamon latilum</name>
    <dbReference type="NCBI Taxonomy" id="511371"/>
    <lineage>
        <taxon>Eukaryota</taxon>
        <taxon>Metazoa</taxon>
        <taxon>Ecdysozoa</taxon>
        <taxon>Arthropoda</taxon>
        <taxon>Crustacea</taxon>
        <taxon>Multicrustacea</taxon>
        <taxon>Malacostraca</taxon>
        <taxon>Eumalacostraca</taxon>
        <taxon>Eucarida</taxon>
        <taxon>Decapoda</taxon>
        <taxon>Pleocyemata</taxon>
        <taxon>Brachyura</taxon>
        <taxon>Eubrachyura</taxon>
        <taxon>Potamoidea</taxon>
        <taxon>Potamidae</taxon>
        <taxon>Tenuilapotamon</taxon>
    </lineage>
</organism>
<evidence type="ECO:0000256" key="5">
    <source>
        <dbReference type="ARBA" id="ARBA00022448"/>
    </source>
</evidence>
<evidence type="ECO:0000256" key="16">
    <source>
        <dbReference type="SAM" id="Phobius"/>
    </source>
</evidence>
<keyword evidence="7 16" id="KW-0812">Transmembrane</keyword>
<accession>A0A650F2R3</accession>
<keyword evidence="8" id="KW-1278">Translocase</keyword>
<dbReference type="InterPro" id="IPR050269">
    <property type="entry name" value="ComplexI_Subunit6"/>
</dbReference>
<sequence>MTMFMTPMIIISSILFTRLTHPLAMGLNLLIQTIIISFSAGLTTYSFWFSYTLFLIFLGGMLVLFIYIASLASNEFFYIPLTSIMISLLLLLFFFSCFFYLDSILISSFSNLPNSSIWSYSSTAHTTSWIFNIPSMYFTLFVISYLLLTLLVVVKIINLFKGPLRLMN</sequence>
<dbReference type="AlphaFoldDB" id="A0A650F2R3"/>
<comment type="catalytic activity">
    <reaction evidence="15">
        <text>a ubiquinone + NADH + 5 H(+)(in) = a ubiquinol + NAD(+) + 4 H(+)(out)</text>
        <dbReference type="Rhea" id="RHEA:29091"/>
        <dbReference type="Rhea" id="RHEA-COMP:9565"/>
        <dbReference type="Rhea" id="RHEA-COMP:9566"/>
        <dbReference type="ChEBI" id="CHEBI:15378"/>
        <dbReference type="ChEBI" id="CHEBI:16389"/>
        <dbReference type="ChEBI" id="CHEBI:17976"/>
        <dbReference type="ChEBI" id="CHEBI:57540"/>
        <dbReference type="ChEBI" id="CHEBI:57945"/>
        <dbReference type="EC" id="7.1.1.2"/>
    </reaction>
</comment>
<keyword evidence="5" id="KW-0813">Transport</keyword>
<feature type="transmembrane region" description="Helical" evidence="16">
    <location>
        <begin position="136"/>
        <end position="160"/>
    </location>
</feature>
<evidence type="ECO:0000256" key="13">
    <source>
        <dbReference type="ARBA" id="ARBA00023136"/>
    </source>
</evidence>
<evidence type="ECO:0000256" key="10">
    <source>
        <dbReference type="ARBA" id="ARBA00022989"/>
    </source>
</evidence>
<evidence type="ECO:0000256" key="6">
    <source>
        <dbReference type="ARBA" id="ARBA00022660"/>
    </source>
</evidence>
<evidence type="ECO:0000256" key="8">
    <source>
        <dbReference type="ARBA" id="ARBA00022967"/>
    </source>
</evidence>
<evidence type="ECO:0000256" key="9">
    <source>
        <dbReference type="ARBA" id="ARBA00022982"/>
    </source>
</evidence>
<feature type="transmembrane region" description="Helical" evidence="16">
    <location>
        <begin position="48"/>
        <end position="69"/>
    </location>
</feature>
<feature type="transmembrane region" description="Helical" evidence="16">
    <location>
        <begin position="76"/>
        <end position="101"/>
    </location>
</feature>
<evidence type="ECO:0000256" key="12">
    <source>
        <dbReference type="ARBA" id="ARBA00023128"/>
    </source>
</evidence>
<evidence type="ECO:0000256" key="2">
    <source>
        <dbReference type="ARBA" id="ARBA00005698"/>
    </source>
</evidence>
<geneLocation type="mitochondrion" evidence="17"/>
<dbReference type="GO" id="GO:0008137">
    <property type="term" value="F:NADH dehydrogenase (ubiquinone) activity"/>
    <property type="evidence" value="ECO:0007669"/>
    <property type="project" value="UniProtKB-EC"/>
</dbReference>
<comment type="subcellular location">
    <subcellularLocation>
        <location evidence="1">Mitochondrion membrane</location>
        <topology evidence="1">Multi-pass membrane protein</topology>
    </subcellularLocation>
</comment>
<evidence type="ECO:0000256" key="7">
    <source>
        <dbReference type="ARBA" id="ARBA00022692"/>
    </source>
</evidence>
<feature type="transmembrane region" description="Helical" evidence="16">
    <location>
        <begin position="21"/>
        <end position="42"/>
    </location>
</feature>
<keyword evidence="6" id="KW-0679">Respiratory chain</keyword>